<accession>A0A1X7DYZ7</accession>
<dbReference type="GeneID" id="95551503"/>
<dbReference type="PANTHER" id="PTHR30161:SF2">
    <property type="entry name" value="INVASION PROTEIN INVA"/>
    <property type="match status" value="1"/>
</dbReference>
<dbReference type="GO" id="GO:0009306">
    <property type="term" value="P:protein secretion"/>
    <property type="evidence" value="ECO:0007669"/>
    <property type="project" value="InterPro"/>
</dbReference>
<dbReference type="InterPro" id="IPR042194">
    <property type="entry name" value="FHIPEP_1"/>
</dbReference>
<keyword evidence="8 9" id="KW-0472">Membrane</keyword>
<dbReference type="InterPro" id="IPR042193">
    <property type="entry name" value="FHIPEP_3"/>
</dbReference>
<keyword evidence="6 9" id="KW-0812">Transmembrane</keyword>
<dbReference type="Pfam" id="PF00771">
    <property type="entry name" value="FHIPEP"/>
    <property type="match status" value="1"/>
</dbReference>
<dbReference type="Gene3D" id="3.40.30.60">
    <property type="entry name" value="FHIPEP family, domain 1"/>
    <property type="match status" value="1"/>
</dbReference>
<evidence type="ECO:0000256" key="7">
    <source>
        <dbReference type="ARBA" id="ARBA00022989"/>
    </source>
</evidence>
<reference evidence="11" key="1">
    <citation type="submission" date="2017-04" db="EMBL/GenBank/DDBJ databases">
        <authorList>
            <person name="Varghese N."/>
            <person name="Submissions S."/>
        </authorList>
    </citation>
    <scope>NUCLEOTIDE SEQUENCE [LARGE SCALE GENOMIC DNA]</scope>
    <source>
        <strain evidence="11">Ballard 720</strain>
    </source>
</reference>
<evidence type="ECO:0000256" key="9">
    <source>
        <dbReference type="SAM" id="Phobius"/>
    </source>
</evidence>
<keyword evidence="4" id="KW-1003">Cell membrane</keyword>
<keyword evidence="11" id="KW-1185">Reference proteome</keyword>
<dbReference type="InterPro" id="IPR001712">
    <property type="entry name" value="T3SS_FHIPEP"/>
</dbReference>
<evidence type="ECO:0000313" key="10">
    <source>
        <dbReference type="EMBL" id="SMF24314.1"/>
    </source>
</evidence>
<dbReference type="PIRSF" id="PIRSF005419">
    <property type="entry name" value="FlhA"/>
    <property type="match status" value="1"/>
</dbReference>
<name>A0A1X7DYZ7_TRICW</name>
<feature type="transmembrane region" description="Helical" evidence="9">
    <location>
        <begin position="72"/>
        <end position="90"/>
    </location>
</feature>
<proteinExistence type="inferred from homology"/>
<dbReference type="STRING" id="28094.SAMN06295900_104271"/>
<keyword evidence="7 9" id="KW-1133">Transmembrane helix</keyword>
<dbReference type="PRINTS" id="PR00949">
    <property type="entry name" value="TYPE3IMAPROT"/>
</dbReference>
<feature type="transmembrane region" description="Helical" evidence="9">
    <location>
        <begin position="24"/>
        <end position="42"/>
    </location>
</feature>
<dbReference type="InterPro" id="IPR042196">
    <property type="entry name" value="FHIPEP_4"/>
</dbReference>
<sequence>MDSIDVARERALAWLQRIGRHGDAVAAILVALIVAMIVLPLPTFVIDGAIAVNICMALLLVTLALYLPSASAFSSFPVVLLFATLFRLGIEISTSRSILMRADAGAIVETFGRFVAGENVIVGSIVFIIIAIVQFIVVTKGAERVAEVGARFSLDSMPGRQMAIDADLRAGLARPESVPQLRAELARESRMHGAMDGAMKFVKGDAIAGLLIVMVNLAAGVALGVAQHDMPWADALQHYAVLTIGNGLVAQIPALLIALAAATLITRSDGQGPARADTVGRRIVAEALAAPQAWIAAGCVAALFGTVPGMPWYAFAALAVPMVALGGARLRRERPPRVADAPARATAAAVPDDRELRQIVPIRPIVVAVSPATEQGPRFDDLARAARRARNEIVMRYGLTVPGVELEGDGLLEGDAYRIAIDEVVVATGRFHWDCVCVEAAVLADRPAVQTWPQGYPLVEGASWIERAQWTGGEAGMNAGIEPLAYFSRLFAQLLHRHAARFVGVHEAQLLYGWLQREMPAAAKELAQAVSLPRFAEVLRMLVAERVSLRNVKQIVEALIAWAPQEKDTAVVVEHVRLALQAQICQEFSHDGILHAFVLEREVEAKMRASLQQTARGCRLALDHETAAAILDQLRCLVNRHVAGAIWPVILTTQDLRGPLRAWVQNELFDLYVLSYAELTPTQRVRSLGTVALEGG</sequence>
<protein>
    <submittedName>
        <fullName evidence="10">Type III secretion protein V</fullName>
    </submittedName>
</protein>
<dbReference type="OrthoDB" id="9060475at2"/>
<feature type="transmembrane region" description="Helical" evidence="9">
    <location>
        <begin position="310"/>
        <end position="328"/>
    </location>
</feature>
<dbReference type="Proteomes" id="UP000192911">
    <property type="component" value="Unassembled WGS sequence"/>
</dbReference>
<evidence type="ECO:0000256" key="1">
    <source>
        <dbReference type="ARBA" id="ARBA00004429"/>
    </source>
</evidence>
<comment type="similarity">
    <text evidence="2">Belongs to the FHIPEP (flagella/HR/invasion proteins export pore) family.</text>
</comment>
<organism evidence="10 11">
    <name type="scientific">Trinickia caryophylli</name>
    <name type="common">Paraburkholderia caryophylli</name>
    <dbReference type="NCBI Taxonomy" id="28094"/>
    <lineage>
        <taxon>Bacteria</taxon>
        <taxon>Pseudomonadati</taxon>
        <taxon>Pseudomonadota</taxon>
        <taxon>Betaproteobacteria</taxon>
        <taxon>Burkholderiales</taxon>
        <taxon>Burkholderiaceae</taxon>
        <taxon>Trinickia</taxon>
    </lineage>
</organism>
<evidence type="ECO:0000256" key="3">
    <source>
        <dbReference type="ARBA" id="ARBA00022448"/>
    </source>
</evidence>
<feature type="transmembrane region" description="Helical" evidence="9">
    <location>
        <begin position="120"/>
        <end position="138"/>
    </location>
</feature>
<feature type="transmembrane region" description="Helical" evidence="9">
    <location>
        <begin position="48"/>
        <end position="67"/>
    </location>
</feature>
<evidence type="ECO:0000256" key="4">
    <source>
        <dbReference type="ARBA" id="ARBA00022475"/>
    </source>
</evidence>
<feature type="transmembrane region" description="Helical" evidence="9">
    <location>
        <begin position="283"/>
        <end position="304"/>
    </location>
</feature>
<keyword evidence="5" id="KW-0997">Cell inner membrane</keyword>
<keyword evidence="3" id="KW-0813">Transport</keyword>
<dbReference type="GO" id="GO:0005886">
    <property type="term" value="C:plasma membrane"/>
    <property type="evidence" value="ECO:0007669"/>
    <property type="project" value="UniProtKB-SubCell"/>
</dbReference>
<gene>
    <name evidence="10" type="ORF">SAMN06295900_104271</name>
</gene>
<feature type="transmembrane region" description="Helical" evidence="9">
    <location>
        <begin position="238"/>
        <end position="262"/>
    </location>
</feature>
<dbReference type="PANTHER" id="PTHR30161">
    <property type="entry name" value="FLAGELLAR EXPORT PROTEIN, MEMBRANE FLHA SUBUNIT-RELATED"/>
    <property type="match status" value="1"/>
</dbReference>
<feature type="transmembrane region" description="Helical" evidence="9">
    <location>
        <begin position="206"/>
        <end position="226"/>
    </location>
</feature>
<evidence type="ECO:0000256" key="5">
    <source>
        <dbReference type="ARBA" id="ARBA00022519"/>
    </source>
</evidence>
<evidence type="ECO:0000256" key="8">
    <source>
        <dbReference type="ARBA" id="ARBA00023136"/>
    </source>
</evidence>
<comment type="subcellular location">
    <subcellularLocation>
        <location evidence="1">Cell inner membrane</location>
        <topology evidence="1">Multi-pass membrane protein</topology>
    </subcellularLocation>
</comment>
<dbReference type="AlphaFoldDB" id="A0A1X7DYZ7"/>
<evidence type="ECO:0000256" key="2">
    <source>
        <dbReference type="ARBA" id="ARBA00008835"/>
    </source>
</evidence>
<dbReference type="EMBL" id="FXAH01000004">
    <property type="protein sequence ID" value="SMF24314.1"/>
    <property type="molecule type" value="Genomic_DNA"/>
</dbReference>
<evidence type="ECO:0000313" key="11">
    <source>
        <dbReference type="Proteomes" id="UP000192911"/>
    </source>
</evidence>
<dbReference type="Gene3D" id="1.10.8.540">
    <property type="entry name" value="FHIPEP family, domain 3"/>
    <property type="match status" value="1"/>
</dbReference>
<dbReference type="Gene3D" id="3.40.50.12790">
    <property type="entry name" value="FHIPEP family, domain 4"/>
    <property type="match status" value="1"/>
</dbReference>
<evidence type="ECO:0000256" key="6">
    <source>
        <dbReference type="ARBA" id="ARBA00022692"/>
    </source>
</evidence>
<dbReference type="RefSeq" id="WP_085226996.1">
    <property type="nucleotide sequence ID" value="NZ_BSQD01000005.1"/>
</dbReference>